<dbReference type="GO" id="GO:0006564">
    <property type="term" value="P:L-serine biosynthetic process"/>
    <property type="evidence" value="ECO:0007669"/>
    <property type="project" value="UniProtKB-UniRule"/>
</dbReference>
<dbReference type="PANTHER" id="PTHR42789">
    <property type="entry name" value="D-ISOMER SPECIFIC 2-HYDROXYACID DEHYDROGENASE FAMILY PROTEIN (AFU_ORTHOLOGUE AFUA_6G10090)"/>
    <property type="match status" value="1"/>
</dbReference>
<dbReference type="InterPro" id="IPR006236">
    <property type="entry name" value="PGDH"/>
</dbReference>
<evidence type="ECO:0000256" key="7">
    <source>
        <dbReference type="ARBA" id="ARBA00023299"/>
    </source>
</evidence>
<comment type="pathway">
    <text evidence="2 10">Amino-acid biosynthesis; L-serine biosynthesis; L-serine from 3-phospho-D-glycerate: step 1/3.</text>
</comment>
<dbReference type="PANTHER" id="PTHR42789:SF1">
    <property type="entry name" value="D-ISOMER SPECIFIC 2-HYDROXYACID DEHYDROGENASE FAMILY PROTEIN (AFU_ORTHOLOGUE AFUA_6G10090)"/>
    <property type="match status" value="1"/>
</dbReference>
<dbReference type="InterPro" id="IPR029009">
    <property type="entry name" value="ASB_dom_sf"/>
</dbReference>
<dbReference type="SUPFAM" id="SSF52283">
    <property type="entry name" value="Formate/glycerate dehydrogenase catalytic domain-like"/>
    <property type="match status" value="1"/>
</dbReference>
<evidence type="ECO:0000256" key="6">
    <source>
        <dbReference type="ARBA" id="ARBA00023027"/>
    </source>
</evidence>
<comment type="caution">
    <text evidence="12">The sequence shown here is derived from an EMBL/GenBank/DDBJ whole genome shotgun (WGS) entry which is preliminary data.</text>
</comment>
<dbReference type="STRING" id="1774968.AUC68_10715"/>
<keyword evidence="13" id="KW-1185">Reference proteome</keyword>
<evidence type="ECO:0000256" key="5">
    <source>
        <dbReference type="ARBA" id="ARBA00023002"/>
    </source>
</evidence>
<dbReference type="SUPFAM" id="SSF55021">
    <property type="entry name" value="ACT-like"/>
    <property type="match status" value="1"/>
</dbReference>
<proteinExistence type="inferred from homology"/>
<protein>
    <recommendedName>
        <fullName evidence="4 10">D-3-phosphoglycerate dehydrogenase</fullName>
        <ecNumber evidence="10">1.1.1.95</ecNumber>
    </recommendedName>
</protein>
<dbReference type="FunFam" id="3.40.50.720:FF:000021">
    <property type="entry name" value="D-3-phosphoglycerate dehydrogenase"/>
    <property type="match status" value="1"/>
</dbReference>
<dbReference type="GO" id="GO:0051287">
    <property type="term" value="F:NAD binding"/>
    <property type="evidence" value="ECO:0007669"/>
    <property type="project" value="UniProtKB-UniRule"/>
</dbReference>
<dbReference type="InterPro" id="IPR029753">
    <property type="entry name" value="D-isomer_DH_CS"/>
</dbReference>
<dbReference type="PROSITE" id="PS00671">
    <property type="entry name" value="D_2_HYDROXYACID_DH_3"/>
    <property type="match status" value="1"/>
</dbReference>
<reference evidence="12 13" key="1">
    <citation type="journal article" date="2016" name="Environ. Microbiol.">
        <title>New Methyloceanibacter diversity from North Sea sediments includes methanotroph containing solely the soluble methane monooxygenase.</title>
        <authorList>
            <person name="Vekeman B."/>
            <person name="Kerckhof F.M."/>
            <person name="Cremers G."/>
            <person name="de Vos P."/>
            <person name="Vandamme P."/>
            <person name="Boon N."/>
            <person name="Op den Camp H.J."/>
            <person name="Heylen K."/>
        </authorList>
    </citation>
    <scope>NUCLEOTIDE SEQUENCE [LARGE SCALE GENOMIC DNA]</scope>
    <source>
        <strain evidence="12 13">R-67174</strain>
    </source>
</reference>
<dbReference type="CDD" id="cd12173">
    <property type="entry name" value="PGDH_4"/>
    <property type="match status" value="1"/>
</dbReference>
<dbReference type="InterPro" id="IPR045626">
    <property type="entry name" value="PGDH_ASB_dom"/>
</dbReference>
<gene>
    <name evidence="12" type="ORF">AUC68_10715</name>
</gene>
<dbReference type="Pfam" id="PF02826">
    <property type="entry name" value="2-Hacid_dh_C"/>
    <property type="match status" value="1"/>
</dbReference>
<comment type="catalytic activity">
    <reaction evidence="9 10">
        <text>(2R)-3-phosphoglycerate + NAD(+) = 3-phosphooxypyruvate + NADH + H(+)</text>
        <dbReference type="Rhea" id="RHEA:12641"/>
        <dbReference type="ChEBI" id="CHEBI:15378"/>
        <dbReference type="ChEBI" id="CHEBI:18110"/>
        <dbReference type="ChEBI" id="CHEBI:57540"/>
        <dbReference type="ChEBI" id="CHEBI:57945"/>
        <dbReference type="ChEBI" id="CHEBI:58272"/>
        <dbReference type="EC" id="1.1.1.95"/>
    </reaction>
</comment>
<dbReference type="EC" id="1.1.1.95" evidence="10"/>
<dbReference type="InterPro" id="IPR050857">
    <property type="entry name" value="D-2-hydroxyacid_DH"/>
</dbReference>
<comment type="function">
    <text evidence="1">Catalyzes the reversible oxidation of 3-phospho-D-glycerate to 3-phosphonooxypyruvate, the first step of the phosphorylated L-serine biosynthesis pathway. Also catalyzes the reversible oxidation of 2-hydroxyglutarate to 2-oxoglutarate.</text>
</comment>
<dbReference type="InterPro" id="IPR002912">
    <property type="entry name" value="ACT_dom"/>
</dbReference>
<organism evidence="12 13">
    <name type="scientific">Methyloceanibacter methanicus</name>
    <dbReference type="NCBI Taxonomy" id="1774968"/>
    <lineage>
        <taxon>Bacteria</taxon>
        <taxon>Pseudomonadati</taxon>
        <taxon>Pseudomonadota</taxon>
        <taxon>Alphaproteobacteria</taxon>
        <taxon>Hyphomicrobiales</taxon>
        <taxon>Hyphomicrobiaceae</taxon>
        <taxon>Methyloceanibacter</taxon>
    </lineage>
</organism>
<evidence type="ECO:0000313" key="13">
    <source>
        <dbReference type="Proteomes" id="UP000094501"/>
    </source>
</evidence>
<evidence type="ECO:0000256" key="8">
    <source>
        <dbReference type="ARBA" id="ARBA00048126"/>
    </source>
</evidence>
<dbReference type="Pfam" id="PF19304">
    <property type="entry name" value="PGDH_inter"/>
    <property type="match status" value="1"/>
</dbReference>
<dbReference type="InterPro" id="IPR006139">
    <property type="entry name" value="D-isomer_2_OHA_DH_cat_dom"/>
</dbReference>
<evidence type="ECO:0000256" key="3">
    <source>
        <dbReference type="ARBA" id="ARBA00005854"/>
    </source>
</evidence>
<dbReference type="InterPro" id="IPR006140">
    <property type="entry name" value="D-isomer_DH_NAD-bd"/>
</dbReference>
<dbReference type="Gene3D" id="3.40.50.720">
    <property type="entry name" value="NAD(P)-binding Rossmann-like Domain"/>
    <property type="match status" value="2"/>
</dbReference>
<keyword evidence="5 10" id="KW-0560">Oxidoreductase</keyword>
<dbReference type="SUPFAM" id="SSF143548">
    <property type="entry name" value="Serine metabolism enzymes domain"/>
    <property type="match status" value="1"/>
</dbReference>
<sequence>MSALYNVLIADPIHAAGRDILEKDARIQADLDTGLEEEALVARIPHYDALIVRSKTRVTRPVIEAATRLRAVGRAGIGVDNIDIPAATERGIVVFNTPDANATTTAELSIAHLLSLSRNLPQADRAVRAGEWKPARYSGVELSGKTIGVVGFGTIGRLVAQRCAALKMRVLAYDPFVAPEIMAEHGAQGAELEALLSAADYVTLHCPLSDKTRHLLDGPRLAAMKPGARIVNCARGGLIDEAALFDALQSGHIAGAALDVYETEPPSSSPLLGLDSVVLTPHLGASTEEAQQAVSLRIAEDMVKFLTTGAAETAVNLPRVTSDQLTQTVPYQKLAYALGRLVGSLCEAPISRLDVHLFGRVAELDSRPITAEALVGLLSQRMTGRVNRVNAGHLAKAQGIEVTESKTEEARDSCRWWRYRRISTDQTVTVAGTLLGGSRARLVRIDDYEVEAVPEGNFIFTRHQDQPGVVSALGSILGRENVNISRMQVGVGGDPNTAIALISTSAHLSPSAMDEIRSLPPIEQAVDFEL</sequence>
<dbReference type="Pfam" id="PF00389">
    <property type="entry name" value="2-Hacid_dh"/>
    <property type="match status" value="1"/>
</dbReference>
<keyword evidence="6 10" id="KW-0520">NAD</keyword>
<dbReference type="PROSITE" id="PS51671">
    <property type="entry name" value="ACT"/>
    <property type="match status" value="1"/>
</dbReference>
<keyword evidence="7 10" id="KW-0718">Serine biosynthesis</keyword>
<dbReference type="RefSeq" id="WP_069438305.1">
    <property type="nucleotide sequence ID" value="NZ_LPWG01000014.1"/>
</dbReference>
<dbReference type="SUPFAM" id="SSF51735">
    <property type="entry name" value="NAD(P)-binding Rossmann-fold domains"/>
    <property type="match status" value="1"/>
</dbReference>
<dbReference type="InterPro" id="IPR036291">
    <property type="entry name" value="NAD(P)-bd_dom_sf"/>
</dbReference>
<name>A0A1E3VWR7_9HYPH</name>
<evidence type="ECO:0000256" key="1">
    <source>
        <dbReference type="ARBA" id="ARBA00003800"/>
    </source>
</evidence>
<dbReference type="Gene3D" id="3.30.70.260">
    <property type="match status" value="1"/>
</dbReference>
<accession>A0A1E3VWR7</accession>
<dbReference type="Pfam" id="PF01842">
    <property type="entry name" value="ACT"/>
    <property type="match status" value="1"/>
</dbReference>
<comment type="similarity">
    <text evidence="3 10">Belongs to the D-isomer specific 2-hydroxyacid dehydrogenase family.</text>
</comment>
<feature type="domain" description="ACT" evidence="11">
    <location>
        <begin position="458"/>
        <end position="530"/>
    </location>
</feature>
<evidence type="ECO:0000256" key="2">
    <source>
        <dbReference type="ARBA" id="ARBA00005216"/>
    </source>
</evidence>
<dbReference type="NCBIfam" id="TIGR01327">
    <property type="entry name" value="PGDH"/>
    <property type="match status" value="1"/>
</dbReference>
<dbReference type="GO" id="GO:0004617">
    <property type="term" value="F:phosphoglycerate dehydrogenase activity"/>
    <property type="evidence" value="ECO:0007669"/>
    <property type="project" value="UniProtKB-UniRule"/>
</dbReference>
<dbReference type="Proteomes" id="UP000094501">
    <property type="component" value="Unassembled WGS sequence"/>
</dbReference>
<evidence type="ECO:0000259" key="11">
    <source>
        <dbReference type="PROSITE" id="PS51671"/>
    </source>
</evidence>
<dbReference type="OrthoDB" id="9793626at2"/>
<comment type="catalytic activity">
    <reaction evidence="8">
        <text>(R)-2-hydroxyglutarate + NAD(+) = 2-oxoglutarate + NADH + H(+)</text>
        <dbReference type="Rhea" id="RHEA:49612"/>
        <dbReference type="ChEBI" id="CHEBI:15378"/>
        <dbReference type="ChEBI" id="CHEBI:15801"/>
        <dbReference type="ChEBI" id="CHEBI:16810"/>
        <dbReference type="ChEBI" id="CHEBI:57540"/>
        <dbReference type="ChEBI" id="CHEBI:57945"/>
        <dbReference type="EC" id="1.1.1.399"/>
    </reaction>
</comment>
<dbReference type="Gene3D" id="3.30.1330.90">
    <property type="entry name" value="D-3-phosphoglycerate dehydrogenase, domain 3"/>
    <property type="match status" value="1"/>
</dbReference>
<dbReference type="CDD" id="cd04902">
    <property type="entry name" value="ACT_3PGDH-xct"/>
    <property type="match status" value="1"/>
</dbReference>
<evidence type="ECO:0000256" key="4">
    <source>
        <dbReference type="ARBA" id="ARBA00021582"/>
    </source>
</evidence>
<dbReference type="UniPathway" id="UPA00135">
    <property type="reaction ID" value="UER00196"/>
</dbReference>
<dbReference type="InterPro" id="IPR045865">
    <property type="entry name" value="ACT-like_dom_sf"/>
</dbReference>
<evidence type="ECO:0000313" key="12">
    <source>
        <dbReference type="EMBL" id="ODR97977.1"/>
    </source>
</evidence>
<keyword evidence="10" id="KW-0028">Amino-acid biosynthesis</keyword>
<dbReference type="EMBL" id="LPWG01000014">
    <property type="protein sequence ID" value="ODR97977.1"/>
    <property type="molecule type" value="Genomic_DNA"/>
</dbReference>
<evidence type="ECO:0000256" key="9">
    <source>
        <dbReference type="ARBA" id="ARBA00048731"/>
    </source>
</evidence>
<dbReference type="AlphaFoldDB" id="A0A1E3VWR7"/>
<evidence type="ECO:0000256" key="10">
    <source>
        <dbReference type="RuleBase" id="RU363003"/>
    </source>
</evidence>